<feature type="compositionally biased region" description="Gly residues" evidence="1">
    <location>
        <begin position="245"/>
        <end position="290"/>
    </location>
</feature>
<protein>
    <submittedName>
        <fullName evidence="2">Uncharacterized protein</fullName>
    </submittedName>
</protein>
<organism evidence="2">
    <name type="scientific">uncultured Caudovirales phage</name>
    <dbReference type="NCBI Taxonomy" id="2100421"/>
    <lineage>
        <taxon>Viruses</taxon>
        <taxon>Duplodnaviria</taxon>
        <taxon>Heunggongvirae</taxon>
        <taxon>Uroviricota</taxon>
        <taxon>Caudoviricetes</taxon>
        <taxon>Peduoviridae</taxon>
        <taxon>Maltschvirus</taxon>
        <taxon>Maltschvirus maltsch</taxon>
    </lineage>
</organism>
<name>A0A6J5M8J3_9CAUD</name>
<sequence length="370" mass="35586">MLSSRYASGLGYSPQLWTGRYDFAPQNALADAYQPAPAPAPVPRAPAAAPSLTTGTGALSGNYQGGMPDGGGDGGGSRGNADIGSTAQGGVTGLGPNAGNLAGNLGTLGGLAGAALGIGFGVPGLGLAGGALGTLADVYGLNTDLQAMGMPQSVTFGPAALSNATFGLAGTSALAQFNAEVARDRDAPQGVFGDDFGSEVSAAQSIADAISAAQAAGFGPPSAPENPTTEDWGGAPSGPGPGSPGGPGAHSGQSDGVGEGWGDPGSFGDPGGAPGDSPGGAGGDAGGDGSGWMMGGFTGYGDDGMLNPYEPAGTVHEGEVVIPAHQVARYGLDPLMALARGDMPQNALAGMMRGPKPTSANALLSQIRYG</sequence>
<proteinExistence type="predicted"/>
<accession>A0A6J5M8J3</accession>
<evidence type="ECO:0000313" key="2">
    <source>
        <dbReference type="EMBL" id="CAB4141957.1"/>
    </source>
</evidence>
<feature type="compositionally biased region" description="Gly residues" evidence="1">
    <location>
        <begin position="63"/>
        <end position="78"/>
    </location>
</feature>
<feature type="region of interest" description="Disordered" evidence="1">
    <location>
        <begin position="34"/>
        <end position="79"/>
    </location>
</feature>
<evidence type="ECO:0000256" key="1">
    <source>
        <dbReference type="SAM" id="MobiDB-lite"/>
    </source>
</evidence>
<gene>
    <name evidence="2" type="ORF">UFOVP421_48</name>
</gene>
<dbReference type="EMBL" id="LR796402">
    <property type="protein sequence ID" value="CAB4141957.1"/>
    <property type="molecule type" value="Genomic_DNA"/>
</dbReference>
<feature type="region of interest" description="Disordered" evidence="1">
    <location>
        <begin position="214"/>
        <end position="290"/>
    </location>
</feature>
<reference evidence="2" key="1">
    <citation type="submission" date="2020-04" db="EMBL/GenBank/DDBJ databases">
        <authorList>
            <person name="Chiriac C."/>
            <person name="Salcher M."/>
            <person name="Ghai R."/>
            <person name="Kavagutti S V."/>
        </authorList>
    </citation>
    <scope>NUCLEOTIDE SEQUENCE</scope>
</reference>